<evidence type="ECO:0000313" key="9">
    <source>
        <dbReference type="Proteomes" id="UP000624701"/>
    </source>
</evidence>
<dbReference type="Proteomes" id="UP000624701">
    <property type="component" value="Unassembled WGS sequence"/>
</dbReference>
<comment type="function">
    <text evidence="5">Responsible for synthesis of pseudouridine from uracil-55 in the psi GC loop of transfer RNAs.</text>
</comment>
<keyword evidence="3 5" id="KW-0819">tRNA processing</keyword>
<evidence type="ECO:0000256" key="1">
    <source>
        <dbReference type="ARBA" id="ARBA00000385"/>
    </source>
</evidence>
<dbReference type="InterPro" id="IPR002501">
    <property type="entry name" value="PsdUridine_synth_N"/>
</dbReference>
<dbReference type="HAMAP" id="MF_01080">
    <property type="entry name" value="TruB_bact"/>
    <property type="match status" value="1"/>
</dbReference>
<feature type="domain" description="tRNA pseudouridylate synthase B C-terminal" evidence="7">
    <location>
        <begin position="186"/>
        <end position="224"/>
    </location>
</feature>
<keyword evidence="4 5" id="KW-0413">Isomerase</keyword>
<dbReference type="EMBL" id="BMDQ01000001">
    <property type="protein sequence ID" value="GGI55917.1"/>
    <property type="molecule type" value="Genomic_DNA"/>
</dbReference>
<feature type="active site" description="Nucleophile" evidence="5">
    <location>
        <position position="52"/>
    </location>
</feature>
<evidence type="ECO:0000256" key="2">
    <source>
        <dbReference type="ARBA" id="ARBA00005642"/>
    </source>
</evidence>
<dbReference type="Gene3D" id="3.30.2350.10">
    <property type="entry name" value="Pseudouridine synthase"/>
    <property type="match status" value="1"/>
</dbReference>
<dbReference type="InterPro" id="IPR020103">
    <property type="entry name" value="PsdUridine_synth_cat_dom_sf"/>
</dbReference>
<dbReference type="CDD" id="cd02573">
    <property type="entry name" value="PseudoU_synth_EcTruB"/>
    <property type="match status" value="1"/>
</dbReference>
<comment type="similarity">
    <text evidence="2 5">Belongs to the pseudouridine synthase TruB family. Type 1 subfamily.</text>
</comment>
<name>A0ABQ2BWI0_9FLAO</name>
<evidence type="ECO:0000256" key="4">
    <source>
        <dbReference type="ARBA" id="ARBA00023235"/>
    </source>
</evidence>
<evidence type="ECO:0000259" key="7">
    <source>
        <dbReference type="Pfam" id="PF16198"/>
    </source>
</evidence>
<evidence type="ECO:0000259" key="6">
    <source>
        <dbReference type="Pfam" id="PF01509"/>
    </source>
</evidence>
<sequence length="234" mass="26366">MKTADDFKNGQVLLIDKPLQWTSFQAVNKLRWAIRQAYSIKKIKVGHAGTLDPLATGLLVICTGKMTKKINTFQGQEKEYTGTFVLGSTTPSYDLETEINETFPTKHITAELIHKTTEQFTGRIEQFPPIFSAIKKEGKRLYEFARAGETVEIKSREIEITAFEITGIRGLELDFRVVCSKGTYIRSLAHDFGKALNSGAHLSVLRRTRIGDFNVENALTPEAFIESLPEKEQH</sequence>
<comment type="caution">
    <text evidence="8">The sequence shown here is derived from an EMBL/GenBank/DDBJ whole genome shotgun (WGS) entry which is preliminary data.</text>
</comment>
<dbReference type="EC" id="5.4.99.25" evidence="5"/>
<comment type="catalytic activity">
    <reaction evidence="1 5">
        <text>uridine(55) in tRNA = pseudouridine(55) in tRNA</text>
        <dbReference type="Rhea" id="RHEA:42532"/>
        <dbReference type="Rhea" id="RHEA-COMP:10101"/>
        <dbReference type="Rhea" id="RHEA-COMP:10102"/>
        <dbReference type="ChEBI" id="CHEBI:65314"/>
        <dbReference type="ChEBI" id="CHEBI:65315"/>
        <dbReference type="EC" id="5.4.99.25"/>
    </reaction>
</comment>
<accession>A0ABQ2BWI0</accession>
<evidence type="ECO:0000313" key="8">
    <source>
        <dbReference type="EMBL" id="GGI55917.1"/>
    </source>
</evidence>
<dbReference type="Pfam" id="PF16198">
    <property type="entry name" value="TruB_C_2"/>
    <property type="match status" value="1"/>
</dbReference>
<proteinExistence type="inferred from homology"/>
<dbReference type="PANTHER" id="PTHR13767">
    <property type="entry name" value="TRNA-PSEUDOURIDINE SYNTHASE"/>
    <property type="match status" value="1"/>
</dbReference>
<dbReference type="Pfam" id="PF01509">
    <property type="entry name" value="TruB_N"/>
    <property type="match status" value="1"/>
</dbReference>
<dbReference type="RefSeq" id="WP_188372858.1">
    <property type="nucleotide sequence ID" value="NZ_BMDQ01000001.1"/>
</dbReference>
<keyword evidence="9" id="KW-1185">Reference proteome</keyword>
<evidence type="ECO:0000256" key="5">
    <source>
        <dbReference type="HAMAP-Rule" id="MF_01080"/>
    </source>
</evidence>
<reference evidence="9" key="1">
    <citation type="journal article" date="2019" name="Int. J. Syst. Evol. Microbiol.">
        <title>The Global Catalogue of Microorganisms (GCM) 10K type strain sequencing project: providing services to taxonomists for standard genome sequencing and annotation.</title>
        <authorList>
            <consortium name="The Broad Institute Genomics Platform"/>
            <consortium name="The Broad Institute Genome Sequencing Center for Infectious Disease"/>
            <person name="Wu L."/>
            <person name="Ma J."/>
        </authorList>
    </citation>
    <scope>NUCLEOTIDE SEQUENCE [LARGE SCALE GENOMIC DNA]</scope>
    <source>
        <strain evidence="9">CCM 8681</strain>
    </source>
</reference>
<evidence type="ECO:0000256" key="3">
    <source>
        <dbReference type="ARBA" id="ARBA00022694"/>
    </source>
</evidence>
<dbReference type="NCBIfam" id="TIGR00431">
    <property type="entry name" value="TruB"/>
    <property type="match status" value="1"/>
</dbReference>
<gene>
    <name evidence="5 8" type="primary">truB</name>
    <name evidence="8" type="ORF">GCM10011444_02260</name>
</gene>
<dbReference type="PANTHER" id="PTHR13767:SF2">
    <property type="entry name" value="PSEUDOURIDYLATE SYNTHASE TRUB1"/>
    <property type="match status" value="1"/>
</dbReference>
<protein>
    <recommendedName>
        <fullName evidence="5">tRNA pseudouridine synthase B</fullName>
        <ecNumber evidence="5">5.4.99.25</ecNumber>
    </recommendedName>
    <alternativeName>
        <fullName evidence="5">tRNA pseudouridine(55) synthase</fullName>
        <shortName evidence="5">Psi55 synthase</shortName>
    </alternativeName>
    <alternativeName>
        <fullName evidence="5">tRNA pseudouridylate synthase</fullName>
    </alternativeName>
    <alternativeName>
        <fullName evidence="5">tRNA-uridine isomerase</fullName>
    </alternativeName>
</protein>
<dbReference type="InterPro" id="IPR014780">
    <property type="entry name" value="tRNA_psdUridine_synth_TruB"/>
</dbReference>
<dbReference type="InterPro" id="IPR032819">
    <property type="entry name" value="TruB_C"/>
</dbReference>
<dbReference type="SUPFAM" id="SSF55120">
    <property type="entry name" value="Pseudouridine synthase"/>
    <property type="match status" value="1"/>
</dbReference>
<feature type="domain" description="Pseudouridine synthase II N-terminal" evidence="6">
    <location>
        <begin position="39"/>
        <end position="185"/>
    </location>
</feature>
<organism evidence="8 9">
    <name type="scientific">Winogradskyella haliclonae</name>
    <dbReference type="NCBI Taxonomy" id="2048558"/>
    <lineage>
        <taxon>Bacteria</taxon>
        <taxon>Pseudomonadati</taxon>
        <taxon>Bacteroidota</taxon>
        <taxon>Flavobacteriia</taxon>
        <taxon>Flavobacteriales</taxon>
        <taxon>Flavobacteriaceae</taxon>
        <taxon>Winogradskyella</taxon>
    </lineage>
</organism>